<dbReference type="OrthoDB" id="3872736at2"/>
<dbReference type="Proteomes" id="UP000268329">
    <property type="component" value="Chromosome"/>
</dbReference>
<proteinExistence type="predicted"/>
<keyword evidence="2" id="KW-1185">Reference proteome</keyword>
<evidence type="ECO:0000313" key="2">
    <source>
        <dbReference type="Proteomes" id="UP000268329"/>
    </source>
</evidence>
<evidence type="ECO:0000313" key="1">
    <source>
        <dbReference type="EMBL" id="AYN40151.1"/>
    </source>
</evidence>
<dbReference type="AlphaFoldDB" id="A0A3G2JEV2"/>
<reference evidence="1 2" key="1">
    <citation type="submission" date="2018-10" db="EMBL/GenBank/DDBJ databases">
        <title>The genome of Streptomyces dangxiongensis Z022.</title>
        <authorList>
            <person name="Zhang B."/>
        </authorList>
    </citation>
    <scope>NUCLEOTIDE SEQUENCE [LARGE SCALE GENOMIC DNA]</scope>
    <source>
        <strain evidence="1 2">Z022</strain>
    </source>
</reference>
<sequence length="254" mass="27772">MSTTPLTASLIDLAARGQLPLHQHMDHATIAWISDNRPSLPPTPQPALRPQSKELLAQGGLPTRWWADPRLHTSLHGVRHAMRAAALAAVLAEANGLDDGDTATAILAAAIHDCQRRHDKDDHGHGARAALWLAANADTVWGHFGLTATPRRIVQAATAVRLHDVPYEAFTADDRIDHARAERITDVVKAADALDRYRLPKLKWWPDARYVREPAFDQLRGLAFDLVLVSERAHLAGASGTEAVRYALAEKGLV</sequence>
<organism evidence="1 2">
    <name type="scientific">Streptomyces dangxiongensis</name>
    <dbReference type="NCBI Taxonomy" id="1442032"/>
    <lineage>
        <taxon>Bacteria</taxon>
        <taxon>Bacillati</taxon>
        <taxon>Actinomycetota</taxon>
        <taxon>Actinomycetes</taxon>
        <taxon>Kitasatosporales</taxon>
        <taxon>Streptomycetaceae</taxon>
        <taxon>Streptomyces</taxon>
    </lineage>
</organism>
<dbReference type="KEGG" id="sdd:D9753_15895"/>
<name>A0A3G2JEV2_9ACTN</name>
<accession>A0A3G2JEV2</accession>
<protein>
    <recommendedName>
        <fullName evidence="3">HD domain-containing protein</fullName>
    </recommendedName>
</protein>
<gene>
    <name evidence="1" type="ORF">D9753_15895</name>
</gene>
<evidence type="ECO:0008006" key="3">
    <source>
        <dbReference type="Google" id="ProtNLM"/>
    </source>
</evidence>
<dbReference type="EMBL" id="CP033073">
    <property type="protein sequence ID" value="AYN40151.1"/>
    <property type="molecule type" value="Genomic_DNA"/>
</dbReference>
<dbReference type="Gene3D" id="1.10.3210.10">
    <property type="entry name" value="Hypothetical protein af1432"/>
    <property type="match status" value="1"/>
</dbReference>
<dbReference type="RefSeq" id="WP_121787609.1">
    <property type="nucleotide sequence ID" value="NZ_CP033073.1"/>
</dbReference>
<dbReference type="SUPFAM" id="SSF109604">
    <property type="entry name" value="HD-domain/PDEase-like"/>
    <property type="match status" value="1"/>
</dbReference>